<name>A0AAV7X0D6_9NEOP</name>
<proteinExistence type="inferred from homology"/>
<dbReference type="EMBL" id="JAPTSV010000016">
    <property type="protein sequence ID" value="KAJ1519355.1"/>
    <property type="molecule type" value="Genomic_DNA"/>
</dbReference>
<dbReference type="Pfam" id="PF18201">
    <property type="entry name" value="PIH1_CS"/>
    <property type="match status" value="1"/>
</dbReference>
<dbReference type="InterPro" id="IPR012981">
    <property type="entry name" value="PIH1_N"/>
</dbReference>
<dbReference type="Proteomes" id="UP001075354">
    <property type="component" value="Chromosome 16"/>
</dbReference>
<feature type="domain" description="PIH1D1/2/3 CS-like" evidence="5">
    <location>
        <begin position="194"/>
        <end position="263"/>
    </location>
</feature>
<dbReference type="PANTHER" id="PTHR22997:SF0">
    <property type="entry name" value="PIH1 DOMAIN-CONTAINING PROTEIN 1"/>
    <property type="match status" value="1"/>
</dbReference>
<protein>
    <recommendedName>
        <fullName evidence="2">PIH1 domain-containing protein 1</fullName>
    </recommendedName>
</protein>
<dbReference type="Pfam" id="PF08190">
    <property type="entry name" value="PIH1"/>
    <property type="match status" value="1"/>
</dbReference>
<dbReference type="AlphaFoldDB" id="A0AAV7X0D6"/>
<keyword evidence="7" id="KW-1185">Reference proteome</keyword>
<evidence type="ECO:0000313" key="7">
    <source>
        <dbReference type="Proteomes" id="UP001075354"/>
    </source>
</evidence>
<dbReference type="GO" id="GO:0000492">
    <property type="term" value="P:box C/D snoRNP assembly"/>
    <property type="evidence" value="ECO:0007669"/>
    <property type="project" value="TreeGrafter"/>
</dbReference>
<dbReference type="PANTHER" id="PTHR22997">
    <property type="entry name" value="PIH1 DOMAIN-CONTAINING PROTEIN 1"/>
    <property type="match status" value="1"/>
</dbReference>
<accession>A0AAV7X0D6</accession>
<dbReference type="InterPro" id="IPR041442">
    <property type="entry name" value="PIH1D1/2/3_CS-like"/>
</dbReference>
<reference evidence="6" key="1">
    <citation type="submission" date="2022-12" db="EMBL/GenBank/DDBJ databases">
        <title>Chromosome-level genome assembly of the bean flower thrips Megalurothrips usitatus.</title>
        <authorList>
            <person name="Ma L."/>
            <person name="Liu Q."/>
            <person name="Li H."/>
            <person name="Cai W."/>
        </authorList>
    </citation>
    <scope>NUCLEOTIDE SEQUENCE</scope>
    <source>
        <strain evidence="6">Cailab_2022a</strain>
    </source>
</reference>
<organism evidence="6 7">
    <name type="scientific">Megalurothrips usitatus</name>
    <name type="common">bean blossom thrips</name>
    <dbReference type="NCBI Taxonomy" id="439358"/>
    <lineage>
        <taxon>Eukaryota</taxon>
        <taxon>Metazoa</taxon>
        <taxon>Ecdysozoa</taxon>
        <taxon>Arthropoda</taxon>
        <taxon>Hexapoda</taxon>
        <taxon>Insecta</taxon>
        <taxon>Pterygota</taxon>
        <taxon>Neoptera</taxon>
        <taxon>Paraneoptera</taxon>
        <taxon>Thysanoptera</taxon>
        <taxon>Terebrantia</taxon>
        <taxon>Thripoidea</taxon>
        <taxon>Thripidae</taxon>
        <taxon>Megalurothrips</taxon>
    </lineage>
</organism>
<evidence type="ECO:0000313" key="6">
    <source>
        <dbReference type="EMBL" id="KAJ1519355.1"/>
    </source>
</evidence>
<comment type="caution">
    <text evidence="6">The sequence shown here is derived from an EMBL/GenBank/DDBJ whole genome shotgun (WGS) entry which is preliminary data.</text>
</comment>
<evidence type="ECO:0000256" key="3">
    <source>
        <dbReference type="ARBA" id="ARBA00046233"/>
    </source>
</evidence>
<evidence type="ECO:0000259" key="4">
    <source>
        <dbReference type="Pfam" id="PF08190"/>
    </source>
</evidence>
<dbReference type="GO" id="GO:1990904">
    <property type="term" value="C:ribonucleoprotein complex"/>
    <property type="evidence" value="ECO:0007669"/>
    <property type="project" value="TreeGrafter"/>
</dbReference>
<gene>
    <name evidence="6" type="ORF">ONE63_004652</name>
</gene>
<feature type="domain" description="PIH1 N-terminal" evidence="4">
    <location>
        <begin position="2"/>
        <end position="134"/>
    </location>
</feature>
<dbReference type="GO" id="GO:0005737">
    <property type="term" value="C:cytoplasm"/>
    <property type="evidence" value="ECO:0007669"/>
    <property type="project" value="TreeGrafter"/>
</dbReference>
<dbReference type="GO" id="GO:0006364">
    <property type="term" value="P:rRNA processing"/>
    <property type="evidence" value="ECO:0007669"/>
    <property type="project" value="TreeGrafter"/>
</dbReference>
<comment type="similarity">
    <text evidence="1">Belongs to the PIH1 family.</text>
</comment>
<dbReference type="GO" id="GO:0097255">
    <property type="term" value="C:R2TP complex"/>
    <property type="evidence" value="ECO:0007669"/>
    <property type="project" value="TreeGrafter"/>
</dbReference>
<sequence length="264" mass="29230">MCVKLRRATEDHGKVFINLCHTKEIPAPEDIDEKRLMELWNASTETCEYRVPLSIGEVRHEPDKSGQPADVYDVAVNTTFFGKVETTSIFRMFVIDVIMQGIEDKFHIELEKEDYVIMKNRKAMGTIPGHRVRVGDRAPGSEGKPAVPLVQELSTRYTATPRASTSPAVTPVSAADAVKPDFRLLKEPCQGPAKAFVAQIKLPTVVSASQVTLDVGEDRLVLSGGHPTSYHLDMFLPSCVAQSFTTAKFNNMDRILTVTMPVVQ</sequence>
<evidence type="ECO:0000256" key="2">
    <source>
        <dbReference type="ARBA" id="ARBA00040540"/>
    </source>
</evidence>
<evidence type="ECO:0000256" key="1">
    <source>
        <dbReference type="ARBA" id="ARBA00008511"/>
    </source>
</evidence>
<comment type="function">
    <text evidence="3">Involved in the assembly of C/D box small nucleolar ribonucleoprotein (snoRNP) particles. Recruits the SWI/SNF complex to the core promoter of rRNA genes and enhances pre-rRNA transcription. Mediates interaction of TELO2 with the R2TP complex which is necessary for the stability of MTOR and SMG1. Positively regulates the assembly and activity of the mTORC1 complex.</text>
</comment>
<dbReference type="InterPro" id="IPR050734">
    <property type="entry name" value="PIH1/Kintoun_subfamily"/>
</dbReference>
<evidence type="ECO:0000259" key="5">
    <source>
        <dbReference type="Pfam" id="PF18201"/>
    </source>
</evidence>